<dbReference type="Proteomes" id="UP000270094">
    <property type="component" value="Unassembled WGS sequence"/>
</dbReference>
<feature type="region of interest" description="Disordered" evidence="1">
    <location>
        <begin position="1"/>
        <end position="40"/>
    </location>
</feature>
<name>A0A3P7LL40_STRVU</name>
<sequence>MDTIEIREREQSRLQPDSSSSSSEGENDVDDYDAARVGGTTTCGPRVYPAVIAEEEAECRKYVYVGQAVDSQADLESSELTIFSTLRYSSP</sequence>
<keyword evidence="3" id="KW-1185">Reference proteome</keyword>
<evidence type="ECO:0000256" key="1">
    <source>
        <dbReference type="SAM" id="MobiDB-lite"/>
    </source>
</evidence>
<gene>
    <name evidence="2" type="ORF">SVUK_LOCUS18333</name>
</gene>
<evidence type="ECO:0000313" key="3">
    <source>
        <dbReference type="Proteomes" id="UP000270094"/>
    </source>
</evidence>
<dbReference type="AlphaFoldDB" id="A0A3P7LL40"/>
<evidence type="ECO:0000313" key="2">
    <source>
        <dbReference type="EMBL" id="VDM83335.1"/>
    </source>
</evidence>
<reference evidence="2 3" key="1">
    <citation type="submission" date="2018-11" db="EMBL/GenBank/DDBJ databases">
        <authorList>
            <consortium name="Pathogen Informatics"/>
        </authorList>
    </citation>
    <scope>NUCLEOTIDE SEQUENCE [LARGE SCALE GENOMIC DNA]</scope>
</reference>
<protein>
    <submittedName>
        <fullName evidence="2">Uncharacterized protein</fullName>
    </submittedName>
</protein>
<organism evidence="2 3">
    <name type="scientific">Strongylus vulgaris</name>
    <name type="common">Blood worm</name>
    <dbReference type="NCBI Taxonomy" id="40348"/>
    <lineage>
        <taxon>Eukaryota</taxon>
        <taxon>Metazoa</taxon>
        <taxon>Ecdysozoa</taxon>
        <taxon>Nematoda</taxon>
        <taxon>Chromadorea</taxon>
        <taxon>Rhabditida</taxon>
        <taxon>Rhabditina</taxon>
        <taxon>Rhabditomorpha</taxon>
        <taxon>Strongyloidea</taxon>
        <taxon>Strongylidae</taxon>
        <taxon>Strongylus</taxon>
    </lineage>
</organism>
<dbReference type="OrthoDB" id="10611218at2759"/>
<accession>A0A3P7LL40</accession>
<proteinExistence type="predicted"/>
<feature type="compositionally biased region" description="Basic and acidic residues" evidence="1">
    <location>
        <begin position="1"/>
        <end position="12"/>
    </location>
</feature>
<dbReference type="EMBL" id="UYYB01122459">
    <property type="protein sequence ID" value="VDM83335.1"/>
    <property type="molecule type" value="Genomic_DNA"/>
</dbReference>